<name>A0A511RKE0_9DEIN</name>
<accession>A0A511RKE0</accession>
<sequence length="441" mass="45636">MKRLLWTGAVLAVLGLASAQDVRSLGMGGLTLPGPAAADLNPAYAAYPGDRFGAGGGFTLPLGLVNLALRPSVSPVYYFTDRAVFKDRFDLLAFYDQATHLGEFVLNPPASPDEIVFHVSADGVQITDGAGNPFDLERYAASSGTSTAALPTPLFQFNVPSGVPGLRLAAGAFLDASGFGLEPDDQLLADLAAGALQPSTTYRLSARGRVKGGVTATVGYATALPRIPGFEGRLYLGTQVQGFYGLLYADAAVTAETTTDASGAPGPVGYATNTFYLYPGSGQGFGVQLDLGVALDYAEGSYGLGVRNLVGYQRWNGHRRVTDTAGNVTSDAPETLTVSGFQPDVYANAAYLQPLEGAGEVLLGADLGYAGGRVRGHLGAEYRVGIVRLRGGLGYEDGLKLGLGAGFAFGPVRTDLALTRHAAPFTGQTVFGLAASLGLSF</sequence>
<gene>
    <name evidence="2" type="ORF">ODE01S_15680</name>
</gene>
<keyword evidence="1" id="KW-0732">Signal</keyword>
<evidence type="ECO:0000313" key="2">
    <source>
        <dbReference type="EMBL" id="GEM90134.1"/>
    </source>
</evidence>
<evidence type="ECO:0000256" key="1">
    <source>
        <dbReference type="SAM" id="SignalP"/>
    </source>
</evidence>
<dbReference type="EMBL" id="BJXN01000010">
    <property type="protein sequence ID" value="GEM90134.1"/>
    <property type="molecule type" value="Genomic_DNA"/>
</dbReference>
<comment type="caution">
    <text evidence="2">The sequence shown here is derived from an EMBL/GenBank/DDBJ whole genome shotgun (WGS) entry which is preliminary data.</text>
</comment>
<proteinExistence type="predicted"/>
<dbReference type="OrthoDB" id="24253at2"/>
<feature type="chain" id="PRO_5022071580" description="DUF5723 domain-containing protein" evidence="1">
    <location>
        <begin position="20"/>
        <end position="441"/>
    </location>
</feature>
<reference evidence="2 3" key="1">
    <citation type="submission" date="2019-07" db="EMBL/GenBank/DDBJ databases">
        <title>Whole genome shotgun sequence of Oceanithermus desulfurans NBRC 100063.</title>
        <authorList>
            <person name="Hosoyama A."/>
            <person name="Uohara A."/>
            <person name="Ohji S."/>
            <person name="Ichikawa N."/>
        </authorList>
    </citation>
    <scope>NUCLEOTIDE SEQUENCE [LARGE SCALE GENOMIC DNA]</scope>
    <source>
        <strain evidence="2 3">NBRC 100063</strain>
    </source>
</reference>
<feature type="signal peptide" evidence="1">
    <location>
        <begin position="1"/>
        <end position="19"/>
    </location>
</feature>
<evidence type="ECO:0000313" key="3">
    <source>
        <dbReference type="Proteomes" id="UP000321827"/>
    </source>
</evidence>
<protein>
    <recommendedName>
        <fullName evidence="4">DUF5723 domain-containing protein</fullName>
    </recommendedName>
</protein>
<dbReference type="RefSeq" id="WP_147147616.1">
    <property type="nucleotide sequence ID" value="NZ_BJXN01000010.1"/>
</dbReference>
<organism evidence="2 3">
    <name type="scientific">Oceanithermus desulfurans NBRC 100063</name>
    <dbReference type="NCBI Taxonomy" id="1227550"/>
    <lineage>
        <taxon>Bacteria</taxon>
        <taxon>Thermotogati</taxon>
        <taxon>Deinococcota</taxon>
        <taxon>Deinococci</taxon>
        <taxon>Thermales</taxon>
        <taxon>Thermaceae</taxon>
        <taxon>Oceanithermus</taxon>
    </lineage>
</organism>
<dbReference type="Proteomes" id="UP000321827">
    <property type="component" value="Unassembled WGS sequence"/>
</dbReference>
<evidence type="ECO:0008006" key="4">
    <source>
        <dbReference type="Google" id="ProtNLM"/>
    </source>
</evidence>
<dbReference type="AlphaFoldDB" id="A0A511RKE0"/>